<name>M3CXF8_SPHMS</name>
<dbReference type="AlphaFoldDB" id="M3CXF8"/>
<protein>
    <submittedName>
        <fullName evidence="1">Uncharacterized protein</fullName>
    </submittedName>
</protein>
<dbReference type="RefSeq" id="XP_016756913.1">
    <property type="nucleotide sequence ID" value="XM_016901629.1"/>
</dbReference>
<evidence type="ECO:0000313" key="1">
    <source>
        <dbReference type="EMBL" id="EMF08792.1"/>
    </source>
</evidence>
<organism evidence="1 2">
    <name type="scientific">Sphaerulina musiva (strain SO2202)</name>
    <name type="common">Poplar stem canker fungus</name>
    <name type="synonym">Septoria musiva</name>
    <dbReference type="NCBI Taxonomy" id="692275"/>
    <lineage>
        <taxon>Eukaryota</taxon>
        <taxon>Fungi</taxon>
        <taxon>Dikarya</taxon>
        <taxon>Ascomycota</taxon>
        <taxon>Pezizomycotina</taxon>
        <taxon>Dothideomycetes</taxon>
        <taxon>Dothideomycetidae</taxon>
        <taxon>Mycosphaerellales</taxon>
        <taxon>Mycosphaerellaceae</taxon>
        <taxon>Sphaerulina</taxon>
    </lineage>
</organism>
<accession>M3CXF8</accession>
<sequence length="205" mass="22309">MFTVNNASGNCGSKWEDGDAAYPYLCHAYLIQPSAAIRMVHRKRNSATSNRTSLVAPPLRSLHLHTVHMPRSPRESAKAHTLYNLVSTFAMLPSETDRESPPLTAVGAGRFLESEHISSLPVSTGQARPHPPRAADAVHAARTILPRDGQPSRHARFDAAIRSARHAGREIRPNVRHAGHVAGSEHLESAALHSISTRAIEDPEP</sequence>
<dbReference type="HOGENOM" id="CLU_1338249_0_0_1"/>
<dbReference type="Proteomes" id="UP000016931">
    <property type="component" value="Unassembled WGS sequence"/>
</dbReference>
<proteinExistence type="predicted"/>
<evidence type="ECO:0000313" key="2">
    <source>
        <dbReference type="Proteomes" id="UP000016931"/>
    </source>
</evidence>
<keyword evidence="2" id="KW-1185">Reference proteome</keyword>
<dbReference type="GeneID" id="27898766"/>
<dbReference type="EMBL" id="KB456270">
    <property type="protein sequence ID" value="EMF08792.1"/>
    <property type="molecule type" value="Genomic_DNA"/>
</dbReference>
<reference evidence="1 2" key="1">
    <citation type="journal article" date="2012" name="PLoS Pathog.">
        <title>Diverse lifestyles and strategies of plant pathogenesis encoded in the genomes of eighteen Dothideomycetes fungi.</title>
        <authorList>
            <person name="Ohm R.A."/>
            <person name="Feau N."/>
            <person name="Henrissat B."/>
            <person name="Schoch C.L."/>
            <person name="Horwitz B.A."/>
            <person name="Barry K.W."/>
            <person name="Condon B.J."/>
            <person name="Copeland A.C."/>
            <person name="Dhillon B."/>
            <person name="Glaser F."/>
            <person name="Hesse C.N."/>
            <person name="Kosti I."/>
            <person name="LaButti K."/>
            <person name="Lindquist E.A."/>
            <person name="Lucas S."/>
            <person name="Salamov A.A."/>
            <person name="Bradshaw R.E."/>
            <person name="Ciuffetti L."/>
            <person name="Hamelin R.C."/>
            <person name="Kema G.H.J."/>
            <person name="Lawrence C."/>
            <person name="Scott J.A."/>
            <person name="Spatafora J.W."/>
            <person name="Turgeon B.G."/>
            <person name="de Wit P.J.G.M."/>
            <person name="Zhong S."/>
            <person name="Goodwin S.B."/>
            <person name="Grigoriev I.V."/>
        </authorList>
    </citation>
    <scope>NUCLEOTIDE SEQUENCE [LARGE SCALE GENOMIC DNA]</scope>
    <source>
        <strain evidence="1 2">SO2202</strain>
    </source>
</reference>
<gene>
    <name evidence="1" type="ORF">SEPMUDRAFT_120693</name>
</gene>